<dbReference type="GO" id="GO:0046872">
    <property type="term" value="F:metal ion binding"/>
    <property type="evidence" value="ECO:0007669"/>
    <property type="project" value="UniProtKB-KW"/>
</dbReference>
<evidence type="ECO:0000256" key="5">
    <source>
        <dbReference type="SAM" id="SignalP"/>
    </source>
</evidence>
<dbReference type="Gene3D" id="3.40.720.10">
    <property type="entry name" value="Alkaline Phosphatase, subunit A"/>
    <property type="match status" value="1"/>
</dbReference>
<keyword evidence="4" id="KW-0106">Calcium</keyword>
<dbReference type="SUPFAM" id="SSF53649">
    <property type="entry name" value="Alkaline phosphatase-like"/>
    <property type="match status" value="1"/>
</dbReference>
<evidence type="ECO:0000313" key="7">
    <source>
        <dbReference type="EMBL" id="TRD12080.1"/>
    </source>
</evidence>
<keyword evidence="2" id="KW-0479">Metal-binding</keyword>
<feature type="chain" id="PRO_5022223331" evidence="5">
    <location>
        <begin position="20"/>
        <end position="559"/>
    </location>
</feature>
<keyword evidence="8" id="KW-1185">Reference proteome</keyword>
<accession>A0A547PD76</accession>
<dbReference type="Pfam" id="PF00884">
    <property type="entry name" value="Sulfatase"/>
    <property type="match status" value="1"/>
</dbReference>
<evidence type="ECO:0000256" key="3">
    <source>
        <dbReference type="ARBA" id="ARBA00022801"/>
    </source>
</evidence>
<dbReference type="AlphaFoldDB" id="A0A547PD76"/>
<dbReference type="GO" id="GO:0004065">
    <property type="term" value="F:arylsulfatase activity"/>
    <property type="evidence" value="ECO:0007669"/>
    <property type="project" value="TreeGrafter"/>
</dbReference>
<dbReference type="PROSITE" id="PS00523">
    <property type="entry name" value="SULFATASE_1"/>
    <property type="match status" value="1"/>
</dbReference>
<dbReference type="InterPro" id="IPR024607">
    <property type="entry name" value="Sulfatase_CS"/>
</dbReference>
<comment type="similarity">
    <text evidence="1">Belongs to the sulfatase family.</text>
</comment>
<dbReference type="CDD" id="cd16027">
    <property type="entry name" value="SGSH"/>
    <property type="match status" value="1"/>
</dbReference>
<feature type="signal peptide" evidence="5">
    <location>
        <begin position="1"/>
        <end position="19"/>
    </location>
</feature>
<dbReference type="PANTHER" id="PTHR42693:SF53">
    <property type="entry name" value="ENDO-4-O-SULFATASE"/>
    <property type="match status" value="1"/>
</dbReference>
<dbReference type="Proteomes" id="UP000316343">
    <property type="component" value="Unassembled WGS sequence"/>
</dbReference>
<evidence type="ECO:0000256" key="1">
    <source>
        <dbReference type="ARBA" id="ARBA00008779"/>
    </source>
</evidence>
<sequence length="559" mass="61986">MRLFILLSVIVLAHACAPAGPISVSDPAAMSDRPNIILITAEDLGPRVGFMGDPVAVTPNLDRLASQSVQFNRAFTTAGVCSPSRAALITGAHQTTIGAHNMRTSSYGENMDEGAPYRAVPPPHVKAFPELLRAGGYFAVNDFKTDYQFGNAFTVWDRNALGADWNDRAPGQPFFAMINHEVTHEGRTWPPDTDTALHPVVSRRNPLNAEIDAAKDFPLTDPARVRVPPYWPDTYEVRANLARFYDNIRVMDGQVGALLDRLEVEGRFADSIIIFTTDHGDGLPRHKRTIFDSGTHVPLIVRFPDGFEAGTQRDDLVSFIDLAPTILNWAGLRVPEWIQGRRIFDDPAPEAIFMAGDRFDEVPQRFRGVREKKWHYIRYFSDKPVIPSLGYQNVNPIMREMRRLQTEGGLSPLQASYLADTAPREFLFDTEADPDEVRNLADDPRFATIKRRMSGRLEKWIEDSGDMGRIAERDLVARIWPGGQQPQTAMVEACLTSDGKVMLASMTHGASIGYGGADGEALLYARPIDAASPFQAKAVRYGYKPSPVADFDPARLSTC</sequence>
<keyword evidence="5" id="KW-0732">Signal</keyword>
<evidence type="ECO:0000259" key="6">
    <source>
        <dbReference type="Pfam" id="PF00884"/>
    </source>
</evidence>
<comment type="caution">
    <text evidence="7">The sequence shown here is derived from an EMBL/GenBank/DDBJ whole genome shotgun (WGS) entry which is preliminary data.</text>
</comment>
<dbReference type="InterPro" id="IPR050738">
    <property type="entry name" value="Sulfatase"/>
</dbReference>
<gene>
    <name evidence="7" type="ORF">FGU71_09570</name>
</gene>
<name>A0A547PD76_9SPHN</name>
<evidence type="ECO:0000256" key="4">
    <source>
        <dbReference type="ARBA" id="ARBA00022837"/>
    </source>
</evidence>
<dbReference type="EMBL" id="VHJK01000001">
    <property type="protein sequence ID" value="TRD12080.1"/>
    <property type="molecule type" value="Genomic_DNA"/>
</dbReference>
<reference evidence="7 8" key="1">
    <citation type="submission" date="2019-06" db="EMBL/GenBank/DDBJ databases">
        <title>Erythrobacter insulae sp. nov., isolated from a tidal flat.</title>
        <authorList>
            <person name="Yoon J.-H."/>
        </authorList>
    </citation>
    <scope>NUCLEOTIDE SEQUENCE [LARGE SCALE GENOMIC DNA]</scope>
    <source>
        <strain evidence="7 8">JBTF-M21</strain>
    </source>
</reference>
<proteinExistence type="inferred from homology"/>
<evidence type="ECO:0000256" key="2">
    <source>
        <dbReference type="ARBA" id="ARBA00022723"/>
    </source>
</evidence>
<keyword evidence="3" id="KW-0378">Hydrolase</keyword>
<dbReference type="InterPro" id="IPR000917">
    <property type="entry name" value="Sulfatase_N"/>
</dbReference>
<dbReference type="PANTHER" id="PTHR42693">
    <property type="entry name" value="ARYLSULFATASE FAMILY MEMBER"/>
    <property type="match status" value="1"/>
</dbReference>
<dbReference type="InterPro" id="IPR017850">
    <property type="entry name" value="Alkaline_phosphatase_core_sf"/>
</dbReference>
<evidence type="ECO:0000313" key="8">
    <source>
        <dbReference type="Proteomes" id="UP000316343"/>
    </source>
</evidence>
<feature type="domain" description="Sulfatase N-terminal" evidence="6">
    <location>
        <begin position="34"/>
        <end position="331"/>
    </location>
</feature>
<dbReference type="OrthoDB" id="9795675at2"/>
<protein>
    <submittedName>
        <fullName evidence="7">Sulfatase</fullName>
    </submittedName>
</protein>
<organism evidence="7 8">
    <name type="scientific">Erythrobacter insulae</name>
    <dbReference type="NCBI Taxonomy" id="2584124"/>
    <lineage>
        <taxon>Bacteria</taxon>
        <taxon>Pseudomonadati</taxon>
        <taxon>Pseudomonadota</taxon>
        <taxon>Alphaproteobacteria</taxon>
        <taxon>Sphingomonadales</taxon>
        <taxon>Erythrobacteraceae</taxon>
        <taxon>Erythrobacter/Porphyrobacter group</taxon>
        <taxon>Erythrobacter</taxon>
    </lineage>
</organism>